<organism evidence="2 3">
    <name type="scientific">Lophiotrema nucula</name>
    <dbReference type="NCBI Taxonomy" id="690887"/>
    <lineage>
        <taxon>Eukaryota</taxon>
        <taxon>Fungi</taxon>
        <taxon>Dikarya</taxon>
        <taxon>Ascomycota</taxon>
        <taxon>Pezizomycotina</taxon>
        <taxon>Dothideomycetes</taxon>
        <taxon>Pleosporomycetidae</taxon>
        <taxon>Pleosporales</taxon>
        <taxon>Lophiotremataceae</taxon>
        <taxon>Lophiotrema</taxon>
    </lineage>
</organism>
<dbReference type="EMBL" id="ML977335">
    <property type="protein sequence ID" value="KAF2111137.1"/>
    <property type="molecule type" value="Genomic_DNA"/>
</dbReference>
<evidence type="ECO:0000313" key="3">
    <source>
        <dbReference type="Proteomes" id="UP000799770"/>
    </source>
</evidence>
<protein>
    <submittedName>
        <fullName evidence="2">Adenine deaminase C-terminal domain-containing protein</fullName>
    </submittedName>
</protein>
<dbReference type="OrthoDB" id="194468at2759"/>
<accession>A0A6A5YX28</accession>
<keyword evidence="3" id="KW-1185">Reference proteome</keyword>
<dbReference type="AlphaFoldDB" id="A0A6A5YX28"/>
<dbReference type="InterPro" id="IPR026912">
    <property type="entry name" value="Adenine_deam_C"/>
</dbReference>
<evidence type="ECO:0000259" key="1">
    <source>
        <dbReference type="Pfam" id="PF13382"/>
    </source>
</evidence>
<gene>
    <name evidence="2" type="ORF">BDV96DRAFT_582615</name>
</gene>
<sequence>MYDRYFKRAFRSKLPTHPSDNYVLPSIDIDVLKLVVIDRHHVTKNFGTAFVRGFGLKRGAIACTTNCENQNPVVLATSDVDIAFAARAIHELGGGYIAVANGKVLGSVELAVAGCMR</sequence>
<dbReference type="Pfam" id="PF13382">
    <property type="entry name" value="Adenine_deam_C"/>
    <property type="match status" value="1"/>
</dbReference>
<proteinExistence type="predicted"/>
<feature type="domain" description="Adenine deaminase C-terminal" evidence="1">
    <location>
        <begin position="17"/>
        <end position="116"/>
    </location>
</feature>
<reference evidence="2" key="1">
    <citation type="journal article" date="2020" name="Stud. Mycol.">
        <title>101 Dothideomycetes genomes: a test case for predicting lifestyles and emergence of pathogens.</title>
        <authorList>
            <person name="Haridas S."/>
            <person name="Albert R."/>
            <person name="Binder M."/>
            <person name="Bloem J."/>
            <person name="Labutti K."/>
            <person name="Salamov A."/>
            <person name="Andreopoulos B."/>
            <person name="Baker S."/>
            <person name="Barry K."/>
            <person name="Bills G."/>
            <person name="Bluhm B."/>
            <person name="Cannon C."/>
            <person name="Castanera R."/>
            <person name="Culley D."/>
            <person name="Daum C."/>
            <person name="Ezra D."/>
            <person name="Gonzalez J."/>
            <person name="Henrissat B."/>
            <person name="Kuo A."/>
            <person name="Liang C."/>
            <person name="Lipzen A."/>
            <person name="Lutzoni F."/>
            <person name="Magnuson J."/>
            <person name="Mondo S."/>
            <person name="Nolan M."/>
            <person name="Ohm R."/>
            <person name="Pangilinan J."/>
            <person name="Park H.-J."/>
            <person name="Ramirez L."/>
            <person name="Alfaro M."/>
            <person name="Sun H."/>
            <person name="Tritt A."/>
            <person name="Yoshinaga Y."/>
            <person name="Zwiers L.-H."/>
            <person name="Turgeon B."/>
            <person name="Goodwin S."/>
            <person name="Spatafora J."/>
            <person name="Crous P."/>
            <person name="Grigoriev I."/>
        </authorList>
    </citation>
    <scope>NUCLEOTIDE SEQUENCE</scope>
    <source>
        <strain evidence="2">CBS 627.86</strain>
    </source>
</reference>
<dbReference type="Proteomes" id="UP000799770">
    <property type="component" value="Unassembled WGS sequence"/>
</dbReference>
<name>A0A6A5YX28_9PLEO</name>
<evidence type="ECO:0000313" key="2">
    <source>
        <dbReference type="EMBL" id="KAF2111137.1"/>
    </source>
</evidence>